<comment type="pathway">
    <text evidence="2 14">Lipid metabolism; fatty acid biosynthesis.</text>
</comment>
<evidence type="ECO:0000256" key="6">
    <source>
        <dbReference type="ARBA" id="ARBA00022692"/>
    </source>
</evidence>
<reference evidence="15 17" key="1">
    <citation type="journal article" date="2020" name="Stud. Mycol.">
        <title>101 Dothideomycetes genomes: a test case for predicting lifestyles and emergence of pathogens.</title>
        <authorList>
            <person name="Haridas S."/>
            <person name="Albert R."/>
            <person name="Binder M."/>
            <person name="Bloem J."/>
            <person name="Labutti K."/>
            <person name="Salamov A."/>
            <person name="Andreopoulos B."/>
            <person name="Baker S."/>
            <person name="Barry K."/>
            <person name="Bills G."/>
            <person name="Bluhm B."/>
            <person name="Cannon C."/>
            <person name="Castanera R."/>
            <person name="Culley D."/>
            <person name="Daum C."/>
            <person name="Ezra D."/>
            <person name="Gonzalez J."/>
            <person name="Henrissat B."/>
            <person name="Kuo A."/>
            <person name="Liang C."/>
            <person name="Lipzen A."/>
            <person name="Lutzoni F."/>
            <person name="Magnuson J."/>
            <person name="Mondo S."/>
            <person name="Nolan M."/>
            <person name="Ohm R."/>
            <person name="Pangilinan J."/>
            <person name="Park H.-J."/>
            <person name="Ramirez L."/>
            <person name="Alfaro M."/>
            <person name="Sun H."/>
            <person name="Tritt A."/>
            <person name="Yoshinaga Y."/>
            <person name="Zwiers L.-H."/>
            <person name="Turgeon B."/>
            <person name="Goodwin S."/>
            <person name="Spatafora J."/>
            <person name="Crous P."/>
            <person name="Grigoriev I."/>
        </authorList>
    </citation>
    <scope>NUCLEOTIDE SEQUENCE</scope>
    <source>
        <strain evidence="15 17">CBS 304.34</strain>
    </source>
</reference>
<dbReference type="EMBL" id="MU003707">
    <property type="protein sequence ID" value="KAF2806459.1"/>
    <property type="molecule type" value="Genomic_DNA"/>
</dbReference>
<sequence>MSTQSRPTSAKTNYLLAYNFVSAVLWLTVLGRVVLISKDNGGPVKAAETGKVYQGLESFTRLVQTGALLEVVHSLVGIVRAPIFTTLTQVASRILLTWGVGYNFPQTTANSPAYSSMLLAWSVTEVVRYSYFVFVLGGVGVPGVLSWMRYNTFFLLYPIGISSECWLIYKAIAPASEWNPLFGYALWGVLATYVPGAYMLYTYMMSQRRRVMRGKGKAKQ</sequence>
<keyword evidence="16" id="KW-1185">Reference proteome</keyword>
<evidence type="ECO:0000256" key="4">
    <source>
        <dbReference type="ARBA" id="ARBA00013122"/>
    </source>
</evidence>
<comment type="catalytic activity">
    <reaction evidence="13 14">
        <text>a very-long-chain (3R)-3-hydroxyacyl-CoA = a very-long-chain (2E)-enoyl-CoA + H2O</text>
        <dbReference type="Rhea" id="RHEA:45812"/>
        <dbReference type="ChEBI" id="CHEBI:15377"/>
        <dbReference type="ChEBI" id="CHEBI:83728"/>
        <dbReference type="ChEBI" id="CHEBI:85440"/>
        <dbReference type="EC" id="4.2.1.134"/>
    </reaction>
</comment>
<organism evidence="15">
    <name type="scientific">Mytilinidion resinicola</name>
    <dbReference type="NCBI Taxonomy" id="574789"/>
    <lineage>
        <taxon>Eukaryota</taxon>
        <taxon>Fungi</taxon>
        <taxon>Dikarya</taxon>
        <taxon>Ascomycota</taxon>
        <taxon>Pezizomycotina</taxon>
        <taxon>Dothideomycetes</taxon>
        <taxon>Pleosporomycetidae</taxon>
        <taxon>Mytilinidiales</taxon>
        <taxon>Mytilinidiaceae</taxon>
        <taxon>Mytilinidion</taxon>
    </lineage>
</organism>
<keyword evidence="12 14" id="KW-0456">Lyase</keyword>
<protein>
    <recommendedName>
        <fullName evidence="4 14">Very-long-chain (3R)-3-hydroxyacyl-CoA dehydratase</fullName>
        <ecNumber evidence="4 14">4.2.1.134</ecNumber>
    </recommendedName>
</protein>
<dbReference type="InterPro" id="IPR007482">
    <property type="entry name" value="Tyr_Pase-like_PTPLA"/>
</dbReference>
<evidence type="ECO:0000256" key="8">
    <source>
        <dbReference type="ARBA" id="ARBA00022989"/>
    </source>
</evidence>
<keyword evidence="6 14" id="KW-0812">Transmembrane</keyword>
<dbReference type="GO" id="GO:0102158">
    <property type="term" value="F:very-long-chain (3R)-3-hydroxyacyl-CoA dehydratase activity"/>
    <property type="evidence" value="ECO:0007669"/>
    <property type="project" value="UniProtKB-EC"/>
</dbReference>
<keyword evidence="9 14" id="KW-0443">Lipid metabolism</keyword>
<proteinExistence type="inferred from homology"/>
<evidence type="ECO:0000256" key="7">
    <source>
        <dbReference type="ARBA" id="ARBA00022832"/>
    </source>
</evidence>
<evidence type="ECO:0000256" key="2">
    <source>
        <dbReference type="ARBA" id="ARBA00005194"/>
    </source>
</evidence>
<dbReference type="AlphaFoldDB" id="A0A6A6YCY2"/>
<dbReference type="RefSeq" id="XP_033573423.1">
    <property type="nucleotide sequence ID" value="XM_033723041.1"/>
</dbReference>
<dbReference type="GO" id="GO:0005789">
    <property type="term" value="C:endoplasmic reticulum membrane"/>
    <property type="evidence" value="ECO:0007669"/>
    <property type="project" value="UniProtKB-SubCell"/>
</dbReference>
<evidence type="ECO:0000256" key="13">
    <source>
        <dbReference type="ARBA" id="ARBA00036671"/>
    </source>
</evidence>
<evidence type="ECO:0000256" key="11">
    <source>
        <dbReference type="ARBA" id="ARBA00023160"/>
    </source>
</evidence>
<reference evidence="17" key="2">
    <citation type="submission" date="2020-04" db="EMBL/GenBank/DDBJ databases">
        <authorList>
            <consortium name="NCBI Genome Project"/>
        </authorList>
    </citation>
    <scope>NUCLEOTIDE SEQUENCE</scope>
    <source>
        <strain evidence="17">CBS 304.34</strain>
    </source>
</reference>
<comment type="caution">
    <text evidence="14">Lacks conserved residue(s) required for the propagation of feature annotation.</text>
</comment>
<keyword evidence="7 14" id="KW-0276">Fatty acid metabolism</keyword>
<dbReference type="UniPathway" id="UPA00094"/>
<dbReference type="GO" id="GO:0030148">
    <property type="term" value="P:sphingolipid biosynthetic process"/>
    <property type="evidence" value="ECO:0007669"/>
    <property type="project" value="TreeGrafter"/>
</dbReference>
<reference evidence="17" key="3">
    <citation type="submission" date="2025-04" db="UniProtKB">
        <authorList>
            <consortium name="RefSeq"/>
        </authorList>
    </citation>
    <scope>IDENTIFICATION</scope>
    <source>
        <strain evidence="17">CBS 304.34</strain>
    </source>
</reference>
<feature type="transmembrane region" description="Helical" evidence="14">
    <location>
        <begin position="129"/>
        <end position="147"/>
    </location>
</feature>
<keyword evidence="10 14" id="KW-0472">Membrane</keyword>
<dbReference type="EC" id="4.2.1.134" evidence="4 14"/>
<dbReference type="GO" id="GO:0030497">
    <property type="term" value="P:fatty acid elongation"/>
    <property type="evidence" value="ECO:0007669"/>
    <property type="project" value="TreeGrafter"/>
</dbReference>
<dbReference type="PANTHER" id="PTHR11035:SF3">
    <property type="entry name" value="VERY-LONG-CHAIN (3R)-3-HYDROXYACYL-COA DEHYDRATASE"/>
    <property type="match status" value="1"/>
</dbReference>
<evidence type="ECO:0000313" key="16">
    <source>
        <dbReference type="Proteomes" id="UP000504636"/>
    </source>
</evidence>
<keyword evidence="14" id="KW-0256">Endoplasmic reticulum</keyword>
<evidence type="ECO:0000256" key="3">
    <source>
        <dbReference type="ARBA" id="ARBA00007811"/>
    </source>
</evidence>
<dbReference type="Proteomes" id="UP000504636">
    <property type="component" value="Unplaced"/>
</dbReference>
<accession>A0A6A6YCY2</accession>
<comment type="similarity">
    <text evidence="3 14">Belongs to the very long-chain fatty acids dehydratase HACD family.</text>
</comment>
<evidence type="ECO:0000256" key="1">
    <source>
        <dbReference type="ARBA" id="ARBA00004141"/>
    </source>
</evidence>
<dbReference type="GeneID" id="54463934"/>
<evidence type="ECO:0000256" key="5">
    <source>
        <dbReference type="ARBA" id="ARBA00022516"/>
    </source>
</evidence>
<feature type="transmembrane region" description="Helical" evidence="14">
    <location>
        <begin position="184"/>
        <end position="203"/>
    </location>
</feature>
<comment type="subcellular location">
    <subcellularLocation>
        <location evidence="14">Endoplasmic reticulum membrane</location>
        <topology evidence="14">Multi-pass membrane protein</topology>
    </subcellularLocation>
    <subcellularLocation>
        <location evidence="1">Membrane</location>
        <topology evidence="1">Multi-pass membrane protein</topology>
    </subcellularLocation>
</comment>
<comment type="function">
    <text evidence="14">Catalyzes the third of the four reactions of the long-chain fatty acids elongation cycle. This endoplasmic reticulum-bound enzymatic process, allows the addition of two carbons to the chain of long- and very long-chain fatty acids/VLCFAs per cycle. This enzyme catalyzes the dehydration of the 3-hydroxyacyl-CoA intermediate into trans-2,3-enoyl-CoA, within each cycle of fatty acid elongation. Thereby, it participates to the production of VLCFAs of different chain lengths that are involved in multiple biological processes as precursors of membrane lipids and lipid mediators.</text>
</comment>
<evidence type="ECO:0000256" key="9">
    <source>
        <dbReference type="ARBA" id="ARBA00023098"/>
    </source>
</evidence>
<dbReference type="Pfam" id="PF04387">
    <property type="entry name" value="PTPLA"/>
    <property type="match status" value="1"/>
</dbReference>
<dbReference type="GO" id="GO:0042761">
    <property type="term" value="P:very long-chain fatty acid biosynthetic process"/>
    <property type="evidence" value="ECO:0007669"/>
    <property type="project" value="TreeGrafter"/>
</dbReference>
<keyword evidence="5 14" id="KW-0444">Lipid biosynthesis</keyword>
<feature type="transmembrane region" description="Helical" evidence="14">
    <location>
        <begin position="154"/>
        <end position="172"/>
    </location>
</feature>
<evidence type="ECO:0000313" key="17">
    <source>
        <dbReference type="RefSeq" id="XP_033573423.1"/>
    </source>
</evidence>
<keyword evidence="11 14" id="KW-0275">Fatty acid biosynthesis</keyword>
<gene>
    <name evidence="15 17" type="ORF">BDZ99DRAFT_490254</name>
</gene>
<name>A0A6A6YCY2_9PEZI</name>
<evidence type="ECO:0000313" key="15">
    <source>
        <dbReference type="EMBL" id="KAF2806459.1"/>
    </source>
</evidence>
<evidence type="ECO:0000256" key="10">
    <source>
        <dbReference type="ARBA" id="ARBA00023136"/>
    </source>
</evidence>
<keyword evidence="8 14" id="KW-1133">Transmembrane helix</keyword>
<dbReference type="PANTHER" id="PTHR11035">
    <property type="entry name" value="VERY-LONG-CHAIN (3R)-3-HYDROXYACYL-COA DEHYDRATASE"/>
    <property type="match status" value="1"/>
</dbReference>
<evidence type="ECO:0000256" key="14">
    <source>
        <dbReference type="RuleBase" id="RU363109"/>
    </source>
</evidence>
<evidence type="ECO:0000256" key="12">
    <source>
        <dbReference type="ARBA" id="ARBA00023239"/>
    </source>
</evidence>
<feature type="transmembrane region" description="Helical" evidence="14">
    <location>
        <begin position="12"/>
        <end position="35"/>
    </location>
</feature>
<dbReference type="OrthoDB" id="46988at2759"/>